<dbReference type="PANTHER" id="PTHR48449:SF1">
    <property type="entry name" value="DUF1985 DOMAIN-CONTAINING PROTEIN"/>
    <property type="match status" value="1"/>
</dbReference>
<protein>
    <submittedName>
        <fullName evidence="6">T24H24.3 protein</fullName>
    </submittedName>
</protein>
<proteinExistence type="inferred from homology"/>
<reference evidence="7" key="5">
    <citation type="submission" date="2000-03" db="EMBL/GenBank/DDBJ databases">
        <authorList>
            <person name="Lamar B."/>
            <person name="Stoneking T."/>
            <person name="Stumpf J."/>
            <person name="Mewes H.W."/>
            <person name="Lemcke K."/>
            <person name="Mayer K.F.X."/>
        </authorList>
    </citation>
    <scope>NUCLEOTIDE SEQUENCE</scope>
</reference>
<dbReference type="PIR" id="T01473">
    <property type="entry name" value="T01473"/>
</dbReference>
<organism evidence="6">
    <name type="scientific">Arabidopsis thaliana</name>
    <name type="common">Mouse-ear cress</name>
    <dbReference type="NCBI Taxonomy" id="3702"/>
    <lineage>
        <taxon>Eukaryota</taxon>
        <taxon>Viridiplantae</taxon>
        <taxon>Streptophyta</taxon>
        <taxon>Embryophyta</taxon>
        <taxon>Tracheophyta</taxon>
        <taxon>Spermatophyta</taxon>
        <taxon>Magnoliopsida</taxon>
        <taxon>eudicotyledons</taxon>
        <taxon>Gunneridae</taxon>
        <taxon>Pentapetalae</taxon>
        <taxon>rosids</taxon>
        <taxon>malvids</taxon>
        <taxon>Brassicales</taxon>
        <taxon>Brassicaceae</taxon>
        <taxon>Camelineae</taxon>
        <taxon>Arabidopsis</taxon>
    </lineage>
</organism>
<sequence>MDSESEILTLPEQIYREGEESIALGTVQQYLDWNLVSKVEEALGECLFQKIRSSFLGLLVELGPKMKAKKGIRFSGKIFHYLMQQRVKTKGSTLWFRVDSQPICFSLREFYLTTGIQCEPVHRELRRKGKDPVKEPYFWASEGSYTLGDLEDRLFLKPKEGEPAVEDEEKLCLAAVVLTEGILLTPYGKEKIRLPRLQHASDFEMYTAQPLGKEAFSVLSNSILRMDEKTWAKEKYDLRGFGLALTRWVLSAVPAFGAAYGVRDKEFQSEYPLILKWKSTTTPEFFKVVNLVNDVSEVSFYDTEFQHILGLVNMGYRLKKTEWNTRCVDVCAALEEVGQNKINNKISDSEKLDRILTILEDLNKRVELIERILDIRMEEKNNQRSEEDEERKQEDEGLERQPEAEEEGGLERKAKNDNESFEDSIREPNTQYGSYLGDDENTQRYVGDEVAEESSKDKSPTPRSSTPNFNILFEESLDVQKDKKRVSRGRNENKRVKPSVHAEDNLKTRKQVPRKRQKQVDSADVDVQTRKEAQSKKRKIIGNDGDNADNDGDNDDFQPAPQRNSKRGTVPSIHTQAPFTAEKKKHPILHPFAKVDATRLEKLAEWKKSRKNKPLSIAGNIVDTKWFTTLETPGKAITATHVDAALELMKTRKESNPELFKNKSVVFVGSSFLNVIDESDMEFLDNKEGFQSEEISKLIIEEETKCILAPFCIKGKCWVALLIHLEQKTVCIWECAASYLTEEVKKKYVDAYSIVMPYIVRNILKKENMDVSPFSIKVLTTFPQAPRNEESGIYMLKFMECYSMYTSHSNLEGNIIQNVRNKLAADIFTELGSVTL</sequence>
<dbReference type="GO" id="GO:0008234">
    <property type="term" value="F:cysteine-type peptidase activity"/>
    <property type="evidence" value="ECO:0007669"/>
    <property type="project" value="InterPro"/>
</dbReference>
<dbReference type="EMBL" id="AL161499">
    <property type="protein sequence ID" value="CAB77869.1"/>
    <property type="molecule type" value="Genomic_DNA"/>
</dbReference>
<reference evidence="6" key="3">
    <citation type="submission" date="1998-08" db="EMBL/GenBank/DDBJ databases">
        <authorList>
            <person name="Waterston R."/>
        </authorList>
    </citation>
    <scope>NUCLEOTIDE SEQUENCE</scope>
</reference>
<dbReference type="PANTHER" id="PTHR48449">
    <property type="entry name" value="DUF1985 DOMAIN-CONTAINING PROTEIN"/>
    <property type="match status" value="1"/>
</dbReference>
<evidence type="ECO:0000313" key="6">
    <source>
        <dbReference type="EMBL" id="AAC28201.1"/>
    </source>
</evidence>
<dbReference type="AlphaFoldDB" id="O81440"/>
<keyword evidence="3" id="KW-0378">Hydrolase</keyword>
<feature type="domain" description="Ubiquitin-like protease family profile" evidence="5">
    <location>
        <begin position="620"/>
        <end position="802"/>
    </location>
</feature>
<reference evidence="6" key="2">
    <citation type="submission" date="1998-07" db="EMBL/GenBank/DDBJ databases">
        <title>The sequence of A. thaliana T24H24.</title>
        <authorList>
            <person name="Courtney L."/>
            <person name="Stoneking T."/>
            <person name="Langston Y."/>
            <person name="Mead K."/>
        </authorList>
    </citation>
    <scope>NUCLEOTIDE SEQUENCE</scope>
</reference>
<dbReference type="Pfam" id="PF09331">
    <property type="entry name" value="DUF1985"/>
    <property type="match status" value="1"/>
</dbReference>
<gene>
    <name evidence="6" type="primary">T24H24.3</name>
    <name evidence="7" type="ordered locus">At4g04010</name>
</gene>
<reference key="4">
    <citation type="journal article" date="1999" name="Nature">
        <title>Sequence and analysis of chromosome 4 of the plant Arabidopsis thaliana.</title>
        <authorList>
            <consortium name="EU"/>
            <consortium name="CSHL and WU Arabidopsis Sequencing Project"/>
            <person name="Mayer K."/>
            <person name="Schuller C."/>
            <person name="Wambutt R."/>
            <person name="Murphy G."/>
            <person name="Volckaert G."/>
            <person name="Pohl T."/>
            <person name="Dusterhoft A."/>
            <person name="Stiekema W."/>
            <person name="Entian K.D."/>
            <person name="Terryn N."/>
            <person name="Harris B."/>
            <person name="Ansorge W."/>
            <person name="Brandt P."/>
            <person name="Grivell L."/>
            <person name="Rieger M."/>
            <person name="Weichselgartner M."/>
            <person name="de Simone V."/>
            <person name="Obermaier B."/>
            <person name="Mache R."/>
            <person name="Muller M."/>
            <person name="Kreis M."/>
            <person name="Delseny M."/>
            <person name="Puigdomenech P."/>
            <person name="Watson M."/>
            <person name="Schmidtheini T."/>
            <person name="Reichert B."/>
            <person name="Portatelle D."/>
            <person name="Perez-Alonso M."/>
            <person name="Boutry M."/>
            <person name="Bancroft I."/>
            <person name="Vos P."/>
            <person name="Hoheisel J."/>
            <person name="Zimmermann W."/>
            <person name="Wedler H."/>
            <person name="Ridley P."/>
            <person name="Langham S.A."/>
            <person name="McCullagh B."/>
            <person name="Bilham L."/>
            <person name="Robben J."/>
            <person name="Van der Schueren J."/>
            <person name="Grymonprez B."/>
            <person name="Chuang Y.J."/>
            <person name="Vandenbussche F."/>
            <person name="Braeken M."/>
            <person name="Weltjens I."/>
            <person name="Voet M."/>
            <person name="Bastiaens I."/>
            <person name="Aert R."/>
            <person name="Defoor E."/>
            <person name="Weitzenegger T."/>
            <person name="Bothe G."/>
            <person name="Ramsperger U."/>
            <person name="Hilbert H."/>
            <person name="Braun M."/>
            <person name="Holzer E."/>
            <person name="Brandt A."/>
            <person name="Peters S."/>
            <person name="van Staveren M."/>
            <person name="Dirske W."/>
            <person name="Mooijman P."/>
            <person name="Klein Lankhorst R."/>
            <person name="Rose M."/>
            <person name="Hauf J."/>
            <person name="Kotter P."/>
            <person name="Berneiser S."/>
            <person name="Hempel S."/>
            <person name="Feldpausch M."/>
            <person name="Lamberth S."/>
            <person name="Van den Daele H."/>
            <person name="De Keyser A."/>
            <person name="Buysshaert C."/>
            <person name="Gielen J."/>
            <person name="Villarroel R."/>
            <person name="De Clercq R."/>
            <person name="Van Montagu M."/>
            <person name="Rogers J."/>
            <person name="Cronin A."/>
            <person name="Quail M."/>
            <person name="Bray-Allen S."/>
            <person name="Clark L."/>
            <person name="Doggett J."/>
            <person name="Hall S."/>
            <person name="Kay M."/>
            <person name="Lennard N."/>
            <person name="McLay K."/>
            <person name="Mayes R."/>
            <person name="Pettett A."/>
            <person name="Rajandream M.A."/>
            <person name="Lyne M."/>
            <person name="Benes V."/>
            <person name="Rechmann S."/>
            <person name="Borkova D."/>
            <person name="Blocker H."/>
            <person name="Scharfe M."/>
            <person name="Grimm M."/>
            <person name="Lohnert T.H."/>
            <person name="Dose S."/>
            <person name="de Haan M."/>
            <person name="Maarse A."/>
            <person name="Schafer M."/>
            <person name="Muller-Auer S."/>
            <person name="Gabel C."/>
            <person name="Fuchs M."/>
            <person name="Fartmann B."/>
            <person name="Granderath K."/>
            <person name="Dauner D."/>
            <person name="Herzl A."/>
            <person name="Neumann S."/>
            <person name="Argiriou A."/>
            <person name="Vitale D."/>
            <person name="Liguori R."/>
            <person name="Piravandi E."/>
            <person name="Massenet O."/>
            <person name="Quigley F."/>
            <person name="Clabauld G."/>
            <person name="Mundlein A."/>
            <person name="Felber R."/>
            <person name="Schnabl S."/>
            <person name="Hiller R."/>
            <person name="Schmidt W."/>
            <person name="Lecharny A."/>
            <person name="Aubourg S."/>
            <person name="Chefdor F."/>
            <person name="Cooke R."/>
            <person name="Berger C."/>
            <person name="Montfort A."/>
            <person name="Casacuberta E."/>
            <person name="Gibbons T."/>
            <person name="Weber N."/>
            <person name="Vandenbol M."/>
            <person name="Bargues M."/>
            <person name="Terol J."/>
            <person name="Torres A."/>
            <person name="Perez-Perez A."/>
            <person name="Purnelle B."/>
            <person name="Bent E."/>
            <person name="Johnson S."/>
            <person name="Tacon D."/>
            <person name="Jesse T."/>
            <person name="Heijnen L."/>
            <person name="Schwarz S."/>
            <person name="Scholler P."/>
            <person name="Heber S."/>
            <person name="Francs P."/>
            <person name="Bielke C."/>
            <person name="Frishman D."/>
            <person name="Haase D."/>
            <person name="Lemcke K."/>
            <person name="Mewes H.W."/>
            <person name="Stocker S."/>
            <person name="Zaccaria P."/>
            <person name="Bevan M."/>
            <person name="Wilson R.K."/>
            <person name="de la Bastide M."/>
            <person name="Habermann K."/>
            <person name="Parnell L."/>
            <person name="Dedhia N."/>
            <person name="Gnoj L."/>
            <person name="Schutz K."/>
            <person name="Huang E."/>
            <person name="Spiegel L."/>
            <person name="Sehkon M."/>
            <person name="Murray J."/>
            <person name="Sheet P."/>
            <person name="Cordes M."/>
            <person name="Abu-Threideh J."/>
            <person name="Stoneking T."/>
            <person name="Kalicki J."/>
            <person name="Graves T."/>
            <person name="Harmon G."/>
            <person name="Edwards J."/>
            <person name="Latreille P."/>
            <person name="Courtney L."/>
            <person name="Cloud J."/>
            <person name="Abbott A."/>
            <person name="Scott K."/>
            <person name="Johnson D."/>
            <person name="Minx P."/>
            <person name="Bentley D."/>
            <person name="Fulton B."/>
            <person name="Miller N."/>
            <person name="Greco T."/>
            <person name="Kemp K."/>
            <person name="Kramer J."/>
            <person name="Fulton L."/>
            <person name="Mardis E."/>
            <person name="Dante M."/>
            <person name="Pepin K."/>
            <person name="Hillier L."/>
            <person name="Nelson J."/>
            <person name="Spieth J."/>
            <person name="Ryan E."/>
            <person name="Andrews S."/>
            <person name="Geisel C."/>
            <person name="Layman D."/>
            <person name="Du H."/>
            <person name="Ali J."/>
            <person name="Berghoff A."/>
            <person name="Jones K."/>
            <person name="Drone K."/>
            <person name="Cotton M."/>
            <person name="Joshu C."/>
            <person name="Antonoiu B."/>
            <person name="Zidanic M."/>
            <person name="Strong C."/>
            <person name="Sun H."/>
            <person name="Lamar B."/>
            <person name="Yordan C."/>
            <person name="Ma P."/>
            <person name="Zhong J."/>
            <person name="Preston R."/>
            <person name="Vil D."/>
            <person name="Shekher M."/>
            <person name="Matero A."/>
            <person name="Shah R."/>
            <person name="Swaby I.K."/>
            <person name="O'Shaughnessy A."/>
            <person name="Rodriguez M."/>
            <person name="Hoffmann J."/>
            <person name="Till S."/>
            <person name="Granat S."/>
            <person name="Shohdy N."/>
            <person name="Hasegawa A."/>
            <person name="Hameed A."/>
            <person name="Lodhi M."/>
            <person name="Johnson A."/>
            <person name="Chen E."/>
            <person name="Marra M."/>
            <person name="Martienssen R."/>
            <person name="McCombie W.R."/>
        </authorList>
    </citation>
    <scope>NUCLEOTIDE SEQUENCE [LARGE SCALE GENOMIC DNA]</scope>
    <source>
        <strain>cv. Columbia</strain>
    </source>
</reference>
<comment type="similarity">
    <text evidence="1">Belongs to the peptidase C48 family.</text>
</comment>
<evidence type="ECO:0000313" key="7">
    <source>
        <dbReference type="EMBL" id="CAB77869.1"/>
    </source>
</evidence>
<dbReference type="InterPro" id="IPR015410">
    <property type="entry name" value="DUF1985"/>
</dbReference>
<evidence type="ECO:0000259" key="5">
    <source>
        <dbReference type="PROSITE" id="PS50600"/>
    </source>
</evidence>
<dbReference type="GO" id="GO:0006508">
    <property type="term" value="P:proteolysis"/>
    <property type="evidence" value="ECO:0007669"/>
    <property type="project" value="UniProtKB-KW"/>
</dbReference>
<evidence type="ECO:0000256" key="2">
    <source>
        <dbReference type="ARBA" id="ARBA00022670"/>
    </source>
</evidence>
<feature type="compositionally biased region" description="Basic residues" evidence="4">
    <location>
        <begin position="508"/>
        <end position="517"/>
    </location>
</feature>
<dbReference type="PROSITE" id="PS50600">
    <property type="entry name" value="ULP_PROTEASE"/>
    <property type="match status" value="1"/>
</dbReference>
<feature type="compositionally biased region" description="Basic and acidic residues" evidence="4">
    <location>
        <begin position="380"/>
        <end position="426"/>
    </location>
</feature>
<feature type="compositionally biased region" description="Basic and acidic residues" evidence="4">
    <location>
        <begin position="489"/>
        <end position="507"/>
    </location>
</feature>
<dbReference type="InterPro" id="IPR038765">
    <property type="entry name" value="Papain-like_cys_pep_sf"/>
</dbReference>
<dbReference type="SUPFAM" id="SSF54001">
    <property type="entry name" value="Cysteine proteinases"/>
    <property type="match status" value="1"/>
</dbReference>
<dbReference type="InterPro" id="IPR003653">
    <property type="entry name" value="Peptidase_C48_C"/>
</dbReference>
<dbReference type="Pfam" id="PF02902">
    <property type="entry name" value="Peptidase_C48"/>
    <property type="match status" value="1"/>
</dbReference>
<keyword evidence="2" id="KW-0645">Protease</keyword>
<feature type="region of interest" description="Disordered" evidence="4">
    <location>
        <begin position="380"/>
        <end position="573"/>
    </location>
</feature>
<dbReference type="Gene3D" id="3.40.395.10">
    <property type="entry name" value="Adenoviral Proteinase, Chain A"/>
    <property type="match status" value="1"/>
</dbReference>
<name>O81440_ARATH</name>
<accession>O81440</accession>
<evidence type="ECO:0000256" key="3">
    <source>
        <dbReference type="ARBA" id="ARBA00022801"/>
    </source>
</evidence>
<dbReference type="EMBL" id="AF075598">
    <property type="protein sequence ID" value="AAC28201.1"/>
    <property type="molecule type" value="Genomic_DNA"/>
</dbReference>
<evidence type="ECO:0000256" key="4">
    <source>
        <dbReference type="SAM" id="MobiDB-lite"/>
    </source>
</evidence>
<reference evidence="6" key="1">
    <citation type="submission" date="1998-07" db="EMBL/GenBank/DDBJ databases">
        <title>The A. thaliana Genome Sequencing Project.</title>
        <authorList>
            <person name="WashU"/>
        </authorList>
    </citation>
    <scope>NUCLEOTIDE SEQUENCE</scope>
</reference>
<reference evidence="7" key="6">
    <citation type="submission" date="2000-03" db="EMBL/GenBank/DDBJ databases">
        <authorList>
            <person name="EU Arabidopsis sequencing project"/>
        </authorList>
    </citation>
    <scope>NUCLEOTIDE SEQUENCE</scope>
</reference>
<evidence type="ECO:0000256" key="1">
    <source>
        <dbReference type="ARBA" id="ARBA00005234"/>
    </source>
</evidence>
<feature type="compositionally biased region" description="Acidic residues" evidence="4">
    <location>
        <begin position="546"/>
        <end position="556"/>
    </location>
</feature>